<evidence type="ECO:0000256" key="2">
    <source>
        <dbReference type="ARBA" id="ARBA00022776"/>
    </source>
</evidence>
<keyword evidence="4" id="KW-0131">Cell cycle</keyword>
<gene>
    <name evidence="5" type="primary">anapc5</name>
</gene>
<dbReference type="PANTHER" id="PTHR12830">
    <property type="entry name" value="ANAPHASE-PROMOTING COMPLEX SUBUNIT 5"/>
    <property type="match status" value="1"/>
</dbReference>
<reference evidence="5" key="1">
    <citation type="submission" date="2020-07" db="EMBL/GenBank/DDBJ databases">
        <title>A long reads based de novo assembly of the rainbow trout Arlee double haploid line genome.</title>
        <authorList>
            <person name="Gao G."/>
            <person name="Palti Y."/>
        </authorList>
    </citation>
    <scope>NUCLEOTIDE SEQUENCE [LARGE SCALE GENOMIC DNA]</scope>
</reference>
<sequence length="412" mass="45786">NVHFSTISCIQSRCLLSLKLPSLSLSLSPSQYLVSLGIQSLVQQGAVQGKTAHELMDALKDTDILHWKHSLSELIDISLAQTTSIWRMYGKSTMAQQQAQLLLNMNSLEQVNFGVQQNNTEAFAVALCHLAELHAEQGLYGAVSEVLKHLKEQFPPHTQHAKLWMLCDLKIQFDRAMNDGKYHLAEPHVTAIAALNKTEGLYRKAQVLKALNRTTEAYSILQRLQLYCEKTKYTEMIIRVMLVTAELHWESSGFATALPLLLQALALARQHHLQALASETILHLAFTQLMLGVPEQALGVLHEAMEPILAHGAVMDKGRALLLAARCQMAMAGTRSNGQRHAALGLAVQSLGEAAAYFSMLDCKERLRDVHYLQARLHHTLGQTPQRNKCAMLFRLLDQELQAPGAAVAMRL</sequence>
<evidence type="ECO:0000256" key="1">
    <source>
        <dbReference type="ARBA" id="ARBA00022618"/>
    </source>
</evidence>
<dbReference type="Proteomes" id="UP000694395">
    <property type="component" value="Chromosome 11"/>
</dbReference>
<dbReference type="SUPFAM" id="SSF48452">
    <property type="entry name" value="TPR-like"/>
    <property type="match status" value="1"/>
</dbReference>
<dbReference type="GO" id="GO:0070979">
    <property type="term" value="P:protein K11-linked ubiquitination"/>
    <property type="evidence" value="ECO:0007669"/>
    <property type="project" value="TreeGrafter"/>
</dbReference>
<dbReference type="AlphaFoldDB" id="A0A8C7NL87"/>
<dbReference type="InterPro" id="IPR011990">
    <property type="entry name" value="TPR-like_helical_dom_sf"/>
</dbReference>
<keyword evidence="1" id="KW-0132">Cell division</keyword>
<evidence type="ECO:0000256" key="4">
    <source>
        <dbReference type="ARBA" id="ARBA00023306"/>
    </source>
</evidence>
<protein>
    <submittedName>
        <fullName evidence="5">Anaphase promoting complex subunit 5</fullName>
    </submittedName>
</protein>
<reference evidence="5" key="2">
    <citation type="submission" date="2025-08" db="UniProtKB">
        <authorList>
            <consortium name="Ensembl"/>
        </authorList>
    </citation>
    <scope>IDENTIFICATION</scope>
</reference>
<dbReference type="GO" id="GO:0005680">
    <property type="term" value="C:anaphase-promoting complex"/>
    <property type="evidence" value="ECO:0007669"/>
    <property type="project" value="InterPro"/>
</dbReference>
<name>A0A8C7NL87_ONCMY</name>
<dbReference type="PANTHER" id="PTHR12830:SF9">
    <property type="entry name" value="ANAPHASE-PROMOTING COMPLEX SUBUNIT 5"/>
    <property type="match status" value="1"/>
</dbReference>
<dbReference type="Ensembl" id="ENSOMYT00000010381.2">
    <property type="protein sequence ID" value="ENSOMYP00000009364.2"/>
    <property type="gene ID" value="ENSOMYG00000004457.2"/>
</dbReference>
<accession>A0A8C7NL87</accession>
<dbReference type="GO" id="GO:0051301">
    <property type="term" value="P:cell division"/>
    <property type="evidence" value="ECO:0007669"/>
    <property type="project" value="UniProtKB-KW"/>
</dbReference>
<proteinExistence type="predicted"/>
<keyword evidence="6" id="KW-1185">Reference proteome</keyword>
<keyword evidence="2" id="KW-0498">Mitosis</keyword>
<dbReference type="GO" id="GO:0031145">
    <property type="term" value="P:anaphase-promoting complex-dependent catabolic process"/>
    <property type="evidence" value="ECO:0007669"/>
    <property type="project" value="TreeGrafter"/>
</dbReference>
<organism evidence="5 6">
    <name type="scientific">Oncorhynchus mykiss</name>
    <name type="common">Rainbow trout</name>
    <name type="synonym">Salmo gairdneri</name>
    <dbReference type="NCBI Taxonomy" id="8022"/>
    <lineage>
        <taxon>Eukaryota</taxon>
        <taxon>Metazoa</taxon>
        <taxon>Chordata</taxon>
        <taxon>Craniata</taxon>
        <taxon>Vertebrata</taxon>
        <taxon>Euteleostomi</taxon>
        <taxon>Actinopterygii</taxon>
        <taxon>Neopterygii</taxon>
        <taxon>Teleostei</taxon>
        <taxon>Protacanthopterygii</taxon>
        <taxon>Salmoniformes</taxon>
        <taxon>Salmonidae</taxon>
        <taxon>Salmoninae</taxon>
        <taxon>Oncorhynchus</taxon>
    </lineage>
</organism>
<reference evidence="5" key="3">
    <citation type="submission" date="2025-09" db="UniProtKB">
        <authorList>
            <consortium name="Ensembl"/>
        </authorList>
    </citation>
    <scope>IDENTIFICATION</scope>
</reference>
<evidence type="ECO:0000313" key="5">
    <source>
        <dbReference type="Ensembl" id="ENSOMYP00000009364.2"/>
    </source>
</evidence>
<keyword evidence="3" id="KW-0833">Ubl conjugation pathway</keyword>
<evidence type="ECO:0000313" key="6">
    <source>
        <dbReference type="Proteomes" id="UP000694395"/>
    </source>
</evidence>
<dbReference type="GeneTree" id="ENSGT00390000018674"/>
<dbReference type="InterPro" id="IPR037679">
    <property type="entry name" value="Apc5"/>
</dbReference>
<dbReference type="UniPathway" id="UPA00143"/>
<dbReference type="GO" id="GO:0045842">
    <property type="term" value="P:positive regulation of mitotic metaphase/anaphase transition"/>
    <property type="evidence" value="ECO:0007669"/>
    <property type="project" value="TreeGrafter"/>
</dbReference>
<evidence type="ECO:0000256" key="3">
    <source>
        <dbReference type="ARBA" id="ARBA00022786"/>
    </source>
</evidence>